<proteinExistence type="predicted"/>
<keyword evidence="3" id="KW-1185">Reference proteome</keyword>
<feature type="coiled-coil region" evidence="1">
    <location>
        <begin position="198"/>
        <end position="225"/>
    </location>
</feature>
<evidence type="ECO:0000313" key="2">
    <source>
        <dbReference type="EMBL" id="SDN54403.1"/>
    </source>
</evidence>
<evidence type="ECO:0000313" key="3">
    <source>
        <dbReference type="Proteomes" id="UP000183200"/>
    </source>
</evidence>
<organism evidence="2 3">
    <name type="scientific">Pedobacter steynii</name>
    <dbReference type="NCBI Taxonomy" id="430522"/>
    <lineage>
        <taxon>Bacteria</taxon>
        <taxon>Pseudomonadati</taxon>
        <taxon>Bacteroidota</taxon>
        <taxon>Sphingobacteriia</taxon>
        <taxon>Sphingobacteriales</taxon>
        <taxon>Sphingobacteriaceae</taxon>
        <taxon>Pedobacter</taxon>
    </lineage>
</organism>
<dbReference type="AlphaFoldDB" id="A0A1H0C998"/>
<dbReference type="Proteomes" id="UP000183200">
    <property type="component" value="Unassembled WGS sequence"/>
</dbReference>
<gene>
    <name evidence="2" type="ORF">SAMN05421820_10853</name>
</gene>
<sequence length="231" mass="25451">MLILLASAFPSVKAQIYEQPSTGSIGIGTTTIDNAQTWRRVLQLNANDHAKFLVTTTGGVKVGVFSHDGYNGKIGTESAHNLTFTAGYWNDVMTLTTGGNVGIGTLNPSAKLAVDGNIKAREVKVENTVWPDYVFEGSYQLPTLKETEHYIKENGHLPGIPSAADVKANGIELGDMNARLLKKIEEMTLLFIEEHKRNTETQQLLKEQRDMIKALSERLRHVENANNKKTS</sequence>
<protein>
    <recommendedName>
        <fullName evidence="4">BZIP transcription factor</fullName>
    </recommendedName>
</protein>
<name>A0A1H0C998_9SPHI</name>
<evidence type="ECO:0008006" key="4">
    <source>
        <dbReference type="Google" id="ProtNLM"/>
    </source>
</evidence>
<reference evidence="3" key="1">
    <citation type="submission" date="2016-10" db="EMBL/GenBank/DDBJ databases">
        <authorList>
            <person name="Varghese N."/>
            <person name="Submissions S."/>
        </authorList>
    </citation>
    <scope>NUCLEOTIDE SEQUENCE [LARGE SCALE GENOMIC DNA]</scope>
    <source>
        <strain evidence="3">DSM 19110</strain>
    </source>
</reference>
<accession>A0A1H0C998</accession>
<evidence type="ECO:0000256" key="1">
    <source>
        <dbReference type="SAM" id="Coils"/>
    </source>
</evidence>
<keyword evidence="1" id="KW-0175">Coiled coil</keyword>
<dbReference type="EMBL" id="FNGY01000008">
    <property type="protein sequence ID" value="SDN54403.1"/>
    <property type="molecule type" value="Genomic_DNA"/>
</dbReference>